<dbReference type="Gene3D" id="3.40.30.10">
    <property type="entry name" value="Glutaredoxin"/>
    <property type="match status" value="1"/>
</dbReference>
<protein>
    <recommendedName>
        <fullName evidence="1">Glutaredoxin domain-containing protein</fullName>
    </recommendedName>
</protein>
<dbReference type="PANTHER" id="PTHR45669">
    <property type="entry name" value="GLUTAREDOXIN DOMAIN-CONTAINING CYSTEINE-RICH PROTEIN CG12206-RELATED"/>
    <property type="match status" value="1"/>
</dbReference>
<dbReference type="CDD" id="cd03031">
    <property type="entry name" value="GRX_GRX_like"/>
    <property type="match status" value="1"/>
</dbReference>
<dbReference type="PANTHER" id="PTHR45669:SF36">
    <property type="entry name" value="GLUTAREDOXIN DOMAIN-CONTAINING PROTEIN"/>
    <property type="match status" value="1"/>
</dbReference>
<dbReference type="AlphaFoldDB" id="A0AAV5HTV7"/>
<feature type="domain" description="Glutaredoxin" evidence="1">
    <location>
        <begin position="90"/>
        <end position="156"/>
    </location>
</feature>
<sequence length="239" mass="26621">MPQWIRSLKPGSCGKTTQGSAPRFSFSSLKDIHDIVREETIPQPGSPRSPSIFHRVKLSVWGNHWSWGHRHSAVSLLPPVVIPNAEHRIIVYFTSLRVVRKTFQDCQTVRSILRGLRVPTDERDLSLDAMFLDELVGIVGQKNLTLPKVFIGGRFVGGAEEIKRLHESGDLYKLVAGLPLLGPIVCDLCDGLGFVLCARCDGSHKIYSQKSGFRSCNICNENGLIRCPSCSRMLRQTTL</sequence>
<accession>A0AAV5HTV7</accession>
<dbReference type="PROSITE" id="PS51354">
    <property type="entry name" value="GLUTAREDOXIN_2"/>
    <property type="match status" value="1"/>
</dbReference>
<proteinExistence type="predicted"/>
<comment type="caution">
    <text evidence="2">The sequence shown here is derived from an EMBL/GenBank/DDBJ whole genome shotgun (WGS) entry which is preliminary data.</text>
</comment>
<evidence type="ECO:0000313" key="3">
    <source>
        <dbReference type="Proteomes" id="UP001054252"/>
    </source>
</evidence>
<dbReference type="Pfam" id="PF00462">
    <property type="entry name" value="Glutaredoxin"/>
    <property type="match status" value="1"/>
</dbReference>
<dbReference type="InterPro" id="IPR002109">
    <property type="entry name" value="Glutaredoxin"/>
</dbReference>
<evidence type="ECO:0000313" key="2">
    <source>
        <dbReference type="EMBL" id="GKU92163.1"/>
    </source>
</evidence>
<dbReference type="Pfam" id="PF23733">
    <property type="entry name" value="GRXCR1-2_C"/>
    <property type="match status" value="1"/>
</dbReference>
<gene>
    <name evidence="2" type="ORF">SLEP1_g5929</name>
</gene>
<organism evidence="2 3">
    <name type="scientific">Rubroshorea leprosula</name>
    <dbReference type="NCBI Taxonomy" id="152421"/>
    <lineage>
        <taxon>Eukaryota</taxon>
        <taxon>Viridiplantae</taxon>
        <taxon>Streptophyta</taxon>
        <taxon>Embryophyta</taxon>
        <taxon>Tracheophyta</taxon>
        <taxon>Spermatophyta</taxon>
        <taxon>Magnoliopsida</taxon>
        <taxon>eudicotyledons</taxon>
        <taxon>Gunneridae</taxon>
        <taxon>Pentapetalae</taxon>
        <taxon>rosids</taxon>
        <taxon>malvids</taxon>
        <taxon>Malvales</taxon>
        <taxon>Dipterocarpaceae</taxon>
        <taxon>Rubroshorea</taxon>
    </lineage>
</organism>
<dbReference type="EMBL" id="BPVZ01000005">
    <property type="protein sequence ID" value="GKU92163.1"/>
    <property type="molecule type" value="Genomic_DNA"/>
</dbReference>
<dbReference type="Proteomes" id="UP001054252">
    <property type="component" value="Unassembled WGS sequence"/>
</dbReference>
<evidence type="ECO:0000259" key="1">
    <source>
        <dbReference type="Pfam" id="PF00462"/>
    </source>
</evidence>
<keyword evidence="3" id="KW-1185">Reference proteome</keyword>
<reference evidence="2 3" key="1">
    <citation type="journal article" date="2021" name="Commun. Biol.">
        <title>The genome of Shorea leprosula (Dipterocarpaceae) highlights the ecological relevance of drought in aseasonal tropical rainforests.</title>
        <authorList>
            <person name="Ng K.K.S."/>
            <person name="Kobayashi M.J."/>
            <person name="Fawcett J.A."/>
            <person name="Hatakeyama M."/>
            <person name="Paape T."/>
            <person name="Ng C.H."/>
            <person name="Ang C.C."/>
            <person name="Tnah L.H."/>
            <person name="Lee C.T."/>
            <person name="Nishiyama T."/>
            <person name="Sese J."/>
            <person name="O'Brien M.J."/>
            <person name="Copetti D."/>
            <person name="Mohd Noor M.I."/>
            <person name="Ong R.C."/>
            <person name="Putra M."/>
            <person name="Sireger I.Z."/>
            <person name="Indrioko S."/>
            <person name="Kosugi Y."/>
            <person name="Izuno A."/>
            <person name="Isagi Y."/>
            <person name="Lee S.L."/>
            <person name="Shimizu K.K."/>
        </authorList>
    </citation>
    <scope>NUCLEOTIDE SEQUENCE [LARGE SCALE GENOMIC DNA]</scope>
    <source>
        <strain evidence="2">214</strain>
    </source>
</reference>
<dbReference type="InterPro" id="IPR036249">
    <property type="entry name" value="Thioredoxin-like_sf"/>
</dbReference>
<name>A0AAV5HTV7_9ROSI</name>
<dbReference type="SUPFAM" id="SSF52833">
    <property type="entry name" value="Thioredoxin-like"/>
    <property type="match status" value="1"/>
</dbReference>